<reference evidence="1" key="1">
    <citation type="submission" date="2024-09" db="EMBL/GenBank/DDBJ databases">
        <title>Black Yeasts Isolated from many extreme environments.</title>
        <authorList>
            <person name="Coleine C."/>
            <person name="Stajich J.E."/>
            <person name="Selbmann L."/>
        </authorList>
    </citation>
    <scope>NUCLEOTIDE SEQUENCE</scope>
    <source>
        <strain evidence="1">CCFEE 5737</strain>
    </source>
</reference>
<sequence length="269" mass="29286">MSHAGGVTTYHNITSDGLARRYAVHLPANYSAENSYPVIVGFHGSSSIGLFFQIDTKLDQPRFTGDKITVYPDGVDGTWAGPSYHNGSTVAQDLQFVSDVLADIKPQYCIDDTRIYATGISNGGGFVGTLACNDTVGGQFAAFAPAAGSFYTDAGPNATDGCTPARSPMPMMEFHGGADQSVHYEGGQGEGGYEPPIMDWLDFWVERNGCDTPPQVEDSFNNTVHHYVWTCKGQYGALQHWKVDTQSKFRLVDVQLKHAKHSRTRLAFD</sequence>
<accession>A0ACC3DB19</accession>
<evidence type="ECO:0000313" key="1">
    <source>
        <dbReference type="EMBL" id="KAK3064407.1"/>
    </source>
</evidence>
<name>A0ACC3DB19_9PEZI</name>
<evidence type="ECO:0000313" key="2">
    <source>
        <dbReference type="Proteomes" id="UP001186974"/>
    </source>
</evidence>
<dbReference type="EMBL" id="JAWDJW010006522">
    <property type="protein sequence ID" value="KAK3064407.1"/>
    <property type="molecule type" value="Genomic_DNA"/>
</dbReference>
<organism evidence="1 2">
    <name type="scientific">Coniosporium uncinatum</name>
    <dbReference type="NCBI Taxonomy" id="93489"/>
    <lineage>
        <taxon>Eukaryota</taxon>
        <taxon>Fungi</taxon>
        <taxon>Dikarya</taxon>
        <taxon>Ascomycota</taxon>
        <taxon>Pezizomycotina</taxon>
        <taxon>Dothideomycetes</taxon>
        <taxon>Dothideomycetes incertae sedis</taxon>
        <taxon>Coniosporium</taxon>
    </lineage>
</organism>
<proteinExistence type="predicted"/>
<dbReference type="Proteomes" id="UP001186974">
    <property type="component" value="Unassembled WGS sequence"/>
</dbReference>
<comment type="caution">
    <text evidence="1">The sequence shown here is derived from an EMBL/GenBank/DDBJ whole genome shotgun (WGS) entry which is preliminary data.</text>
</comment>
<keyword evidence="2" id="KW-1185">Reference proteome</keyword>
<protein>
    <submittedName>
        <fullName evidence="1">Uncharacterized protein</fullName>
    </submittedName>
</protein>
<gene>
    <name evidence="1" type="ORF">LTS18_007477</name>
</gene>